<dbReference type="OrthoDB" id="9995605at2759"/>
<evidence type="ECO:0000256" key="11">
    <source>
        <dbReference type="ARBA" id="ARBA00022982"/>
    </source>
</evidence>
<dbReference type="CTD" id="4711"/>
<evidence type="ECO:0000256" key="7">
    <source>
        <dbReference type="ARBA" id="ARBA00022660"/>
    </source>
</evidence>
<evidence type="ECO:0000256" key="3">
    <source>
        <dbReference type="ARBA" id="ARBA00007152"/>
    </source>
</evidence>
<dbReference type="GO" id="GO:0005743">
    <property type="term" value="C:mitochondrial inner membrane"/>
    <property type="evidence" value="ECO:0007669"/>
    <property type="project" value="UniProtKB-SubCell"/>
</dbReference>
<evidence type="ECO:0000256" key="4">
    <source>
        <dbReference type="ARBA" id="ARBA00011533"/>
    </source>
</evidence>
<dbReference type="GeneTree" id="ENSGT00390000009980"/>
<dbReference type="PANTHER" id="PTHR13178">
    <property type="entry name" value="NADH-UBIQUINONE OXIDOREDUCTASE SGDH SUBUNIT"/>
    <property type="match status" value="1"/>
</dbReference>
<dbReference type="KEGG" id="mdo:100013786"/>
<organism evidence="19 20">
    <name type="scientific">Monodelphis domestica</name>
    <name type="common">Gray short-tailed opossum</name>
    <dbReference type="NCBI Taxonomy" id="13616"/>
    <lineage>
        <taxon>Eukaryota</taxon>
        <taxon>Metazoa</taxon>
        <taxon>Chordata</taxon>
        <taxon>Craniata</taxon>
        <taxon>Vertebrata</taxon>
        <taxon>Euteleostomi</taxon>
        <taxon>Mammalia</taxon>
        <taxon>Metatheria</taxon>
        <taxon>Didelphimorphia</taxon>
        <taxon>Didelphidae</taxon>
        <taxon>Monodelphis</taxon>
    </lineage>
</organism>
<dbReference type="InterPro" id="IPR019173">
    <property type="entry name" value="NADH_UbQ_OxRdtase_B5_su"/>
</dbReference>
<reference evidence="19" key="2">
    <citation type="submission" date="2025-08" db="UniProtKB">
        <authorList>
            <consortium name="Ensembl"/>
        </authorList>
    </citation>
    <scope>IDENTIFICATION</scope>
</reference>
<evidence type="ECO:0000256" key="1">
    <source>
        <dbReference type="ARBA" id="ARBA00003195"/>
    </source>
</evidence>
<evidence type="ECO:0000256" key="18">
    <source>
        <dbReference type="SAM" id="SignalP"/>
    </source>
</evidence>
<dbReference type="AlphaFoldDB" id="F7G3T4"/>
<keyword evidence="12 17" id="KW-1133">Transmembrane helix</keyword>
<dbReference type="Proteomes" id="UP000002280">
    <property type="component" value="Chromosome 7"/>
</dbReference>
<dbReference type="Bgee" id="ENSMODG00000021300">
    <property type="expression patterns" value="Expressed in heart and 20 other cell types or tissues"/>
</dbReference>
<evidence type="ECO:0000256" key="12">
    <source>
        <dbReference type="ARBA" id="ARBA00022989"/>
    </source>
</evidence>
<evidence type="ECO:0000256" key="14">
    <source>
        <dbReference type="ARBA" id="ARBA00023136"/>
    </source>
</evidence>
<dbReference type="InParanoid" id="F7G3T4"/>
<comment type="subcellular location">
    <subcellularLocation>
        <location evidence="2">Mitochondrion inner membrane</location>
        <topology evidence="2">Single-pass membrane protein</topology>
        <orientation evidence="2">Matrix side</orientation>
    </subcellularLocation>
</comment>
<dbReference type="Ensembl" id="ENSMODT00000027103.4">
    <property type="protein sequence ID" value="ENSMODP00000026627.3"/>
    <property type="gene ID" value="ENSMODG00000021300.4"/>
</dbReference>
<dbReference type="FunCoup" id="F7G3T4">
    <property type="interactions" value="1423"/>
</dbReference>
<reference evidence="19" key="3">
    <citation type="submission" date="2025-09" db="UniProtKB">
        <authorList>
            <consortium name="Ensembl"/>
        </authorList>
    </citation>
    <scope>IDENTIFICATION</scope>
</reference>
<evidence type="ECO:0000256" key="6">
    <source>
        <dbReference type="ARBA" id="ARBA00022448"/>
    </source>
</evidence>
<evidence type="ECO:0000256" key="10">
    <source>
        <dbReference type="ARBA" id="ARBA00022946"/>
    </source>
</evidence>
<dbReference type="GO" id="GO:0005654">
    <property type="term" value="C:nucleoplasm"/>
    <property type="evidence" value="ECO:0007669"/>
    <property type="project" value="Ensembl"/>
</dbReference>
<accession>F7G3T4</accession>
<evidence type="ECO:0000256" key="13">
    <source>
        <dbReference type="ARBA" id="ARBA00023128"/>
    </source>
</evidence>
<keyword evidence="14 17" id="KW-0472">Membrane</keyword>
<comment type="subunit">
    <text evidence="4">Complex I is composed of 45 different subunits.</text>
</comment>
<dbReference type="GeneID" id="100013786"/>
<keyword evidence="9" id="KW-0999">Mitochondrion inner membrane</keyword>
<evidence type="ECO:0000256" key="2">
    <source>
        <dbReference type="ARBA" id="ARBA00004298"/>
    </source>
</evidence>
<evidence type="ECO:0000313" key="19">
    <source>
        <dbReference type="Ensembl" id="ENSMODP00000026627.3"/>
    </source>
</evidence>
<dbReference type="OMA" id="HHHMTIK"/>
<keyword evidence="8 17" id="KW-0812">Transmembrane</keyword>
<keyword evidence="11" id="KW-0249">Electron transport</keyword>
<feature type="chain" id="PRO_5003359386" description="NADH dehydrogenase [ubiquinone] 1 beta subcomplex subunit 5, mitochondrial" evidence="18">
    <location>
        <begin position="19"/>
        <end position="195"/>
    </location>
</feature>
<comment type="similarity">
    <text evidence="3">Belongs to the complex I NDUFB5 subunit family.</text>
</comment>
<keyword evidence="7" id="KW-0679">Respiratory chain</keyword>
<evidence type="ECO:0000313" key="20">
    <source>
        <dbReference type="Proteomes" id="UP000002280"/>
    </source>
</evidence>
<keyword evidence="6" id="KW-0813">Transport</keyword>
<keyword evidence="13" id="KW-0496">Mitochondrion</keyword>
<dbReference type="Pfam" id="PF09781">
    <property type="entry name" value="NDUF_B5"/>
    <property type="match status" value="1"/>
</dbReference>
<dbReference type="HOGENOM" id="CLU_100260_2_0_1"/>
<protein>
    <recommendedName>
        <fullName evidence="5">NADH dehydrogenase [ubiquinone] 1 beta subcomplex subunit 5, mitochondrial</fullName>
    </recommendedName>
    <alternativeName>
        <fullName evidence="16">Complex I-SGDH</fullName>
    </alternativeName>
    <alternativeName>
        <fullName evidence="15">NADH-ubiquinone oxidoreductase SGDH subunit</fullName>
    </alternativeName>
</protein>
<keyword evidence="20" id="KW-1185">Reference proteome</keyword>
<reference evidence="19 20" key="1">
    <citation type="journal article" date="2007" name="Nature">
        <title>Genome of the marsupial Monodelphis domestica reveals innovation in non-coding sequences.</title>
        <authorList>
            <person name="Mikkelsen T.S."/>
            <person name="Wakefield M.J."/>
            <person name="Aken B."/>
            <person name="Amemiya C.T."/>
            <person name="Chang J.L."/>
            <person name="Duke S."/>
            <person name="Garber M."/>
            <person name="Gentles A.J."/>
            <person name="Goodstadt L."/>
            <person name="Heger A."/>
            <person name="Jurka J."/>
            <person name="Kamal M."/>
            <person name="Mauceli E."/>
            <person name="Searle S.M."/>
            <person name="Sharpe T."/>
            <person name="Baker M.L."/>
            <person name="Batzer M.A."/>
            <person name="Benos P.V."/>
            <person name="Belov K."/>
            <person name="Clamp M."/>
            <person name="Cook A."/>
            <person name="Cuff J."/>
            <person name="Das R."/>
            <person name="Davidow L."/>
            <person name="Deakin J.E."/>
            <person name="Fazzari M.J."/>
            <person name="Glass J.L."/>
            <person name="Grabherr M."/>
            <person name="Greally J.M."/>
            <person name="Gu W."/>
            <person name="Hore T.A."/>
            <person name="Huttley G.A."/>
            <person name="Kleber M."/>
            <person name="Jirtle R.L."/>
            <person name="Koina E."/>
            <person name="Lee J.T."/>
            <person name="Mahony S."/>
            <person name="Marra M.A."/>
            <person name="Miller R.D."/>
            <person name="Nicholls R.D."/>
            <person name="Oda M."/>
            <person name="Papenfuss A.T."/>
            <person name="Parra Z.E."/>
            <person name="Pollock D.D."/>
            <person name="Ray D.A."/>
            <person name="Schein J.E."/>
            <person name="Speed T.P."/>
            <person name="Thompson K."/>
            <person name="VandeBerg J.L."/>
            <person name="Wade C.M."/>
            <person name="Walker J.A."/>
            <person name="Waters P.D."/>
            <person name="Webber C."/>
            <person name="Weidman J.R."/>
            <person name="Xie X."/>
            <person name="Zody M.C."/>
            <person name="Baldwin J."/>
            <person name="Abdouelleil A."/>
            <person name="Abdulkadir J."/>
            <person name="Abebe A."/>
            <person name="Abera B."/>
            <person name="Abreu J."/>
            <person name="Acer S.C."/>
            <person name="Aftuck L."/>
            <person name="Alexander A."/>
            <person name="An P."/>
            <person name="Anderson E."/>
            <person name="Anderson S."/>
            <person name="Arachi H."/>
            <person name="Azer M."/>
            <person name="Bachantsang P."/>
            <person name="Barry A."/>
            <person name="Bayul T."/>
            <person name="Berlin A."/>
            <person name="Bessette D."/>
            <person name="Bloom T."/>
            <person name="Bloom T."/>
            <person name="Boguslavskiy L."/>
            <person name="Bonnet C."/>
            <person name="Boukhgalter B."/>
            <person name="Bourzgui I."/>
            <person name="Brown A."/>
            <person name="Cahill P."/>
            <person name="Channer S."/>
            <person name="Cheshatsang Y."/>
            <person name="Chuda L."/>
            <person name="Citroen M."/>
            <person name="Collymore A."/>
            <person name="Cooke P."/>
            <person name="Costello M."/>
            <person name="D'Aco K."/>
            <person name="Daza R."/>
            <person name="De Haan G."/>
            <person name="DeGray S."/>
            <person name="DeMaso C."/>
            <person name="Dhargay N."/>
            <person name="Dooley K."/>
            <person name="Dooley E."/>
            <person name="Doricent M."/>
            <person name="Dorje P."/>
            <person name="Dorjee K."/>
            <person name="Dupes A."/>
            <person name="Elong R."/>
            <person name="Falk J."/>
            <person name="Farina A."/>
            <person name="Faro S."/>
            <person name="Ferguson D."/>
            <person name="Fisher S."/>
            <person name="Foley C.D."/>
            <person name="Franke A."/>
            <person name="Friedrich D."/>
            <person name="Gadbois L."/>
            <person name="Gearin G."/>
            <person name="Gearin C.R."/>
            <person name="Giannoukos G."/>
            <person name="Goode T."/>
            <person name="Graham J."/>
            <person name="Grandbois E."/>
            <person name="Grewal S."/>
            <person name="Gyaltsen K."/>
            <person name="Hafez N."/>
            <person name="Hagos B."/>
            <person name="Hall J."/>
            <person name="Henson C."/>
            <person name="Hollinger A."/>
            <person name="Honan T."/>
            <person name="Huard M.D."/>
            <person name="Hughes L."/>
            <person name="Hurhula B."/>
            <person name="Husby M.E."/>
            <person name="Kamat A."/>
            <person name="Kanga B."/>
            <person name="Kashin S."/>
            <person name="Khazanovich D."/>
            <person name="Kisner P."/>
            <person name="Lance K."/>
            <person name="Lara M."/>
            <person name="Lee W."/>
            <person name="Lennon N."/>
            <person name="Letendre F."/>
            <person name="LeVine R."/>
            <person name="Lipovsky A."/>
            <person name="Liu X."/>
            <person name="Liu J."/>
            <person name="Liu S."/>
            <person name="Lokyitsang T."/>
            <person name="Lokyitsang Y."/>
            <person name="Lubonja R."/>
            <person name="Lui A."/>
            <person name="MacDonald P."/>
            <person name="Magnisalis V."/>
            <person name="Maru K."/>
            <person name="Matthews C."/>
            <person name="McCusker W."/>
            <person name="McDonough S."/>
            <person name="Mehta T."/>
            <person name="Meldrim J."/>
            <person name="Meneus L."/>
            <person name="Mihai O."/>
            <person name="Mihalev A."/>
            <person name="Mihova T."/>
            <person name="Mittelman R."/>
            <person name="Mlenga V."/>
            <person name="Montmayeur A."/>
            <person name="Mulrain L."/>
            <person name="Navidi A."/>
            <person name="Naylor J."/>
            <person name="Negash T."/>
            <person name="Nguyen T."/>
            <person name="Nguyen N."/>
            <person name="Nicol R."/>
            <person name="Norbu C."/>
            <person name="Norbu N."/>
            <person name="Novod N."/>
            <person name="O'Neill B."/>
            <person name="Osman S."/>
            <person name="Markiewicz E."/>
            <person name="Oyono O.L."/>
            <person name="Patti C."/>
            <person name="Phunkhang P."/>
            <person name="Pierre F."/>
            <person name="Priest M."/>
            <person name="Raghuraman S."/>
            <person name="Rege F."/>
            <person name="Reyes R."/>
            <person name="Rise C."/>
            <person name="Rogov P."/>
            <person name="Ross K."/>
            <person name="Ryan E."/>
            <person name="Settipalli S."/>
            <person name="Shea T."/>
            <person name="Sherpa N."/>
            <person name="Shi L."/>
            <person name="Shih D."/>
            <person name="Sparrow T."/>
            <person name="Spaulding J."/>
            <person name="Stalker J."/>
            <person name="Stange-Thomann N."/>
            <person name="Stavropoulos S."/>
            <person name="Stone C."/>
            <person name="Strader C."/>
            <person name="Tesfaye S."/>
            <person name="Thomson T."/>
            <person name="Thoulutsang Y."/>
            <person name="Thoulutsang D."/>
            <person name="Topham K."/>
            <person name="Topping I."/>
            <person name="Tsamla T."/>
            <person name="Vassiliev H."/>
            <person name="Vo A."/>
            <person name="Wangchuk T."/>
            <person name="Wangdi T."/>
            <person name="Weiand M."/>
            <person name="Wilkinson J."/>
            <person name="Wilson A."/>
            <person name="Yadav S."/>
            <person name="Young G."/>
            <person name="Yu Q."/>
            <person name="Zembek L."/>
            <person name="Zhong D."/>
            <person name="Zimmer A."/>
            <person name="Zwirko Z."/>
            <person name="Jaffe D.B."/>
            <person name="Alvarez P."/>
            <person name="Brockman W."/>
            <person name="Butler J."/>
            <person name="Chin C."/>
            <person name="Gnerre S."/>
            <person name="MacCallum I."/>
            <person name="Graves J.A."/>
            <person name="Ponting C.P."/>
            <person name="Breen M."/>
            <person name="Samollow P.B."/>
            <person name="Lander E.S."/>
            <person name="Lindblad-Toh K."/>
        </authorList>
    </citation>
    <scope>NUCLEOTIDE SEQUENCE [LARGE SCALE GENOMIC DNA]</scope>
</reference>
<evidence type="ECO:0000256" key="5">
    <source>
        <dbReference type="ARBA" id="ARBA00015175"/>
    </source>
</evidence>
<evidence type="ECO:0000256" key="9">
    <source>
        <dbReference type="ARBA" id="ARBA00022792"/>
    </source>
</evidence>
<dbReference type="GO" id="GO:0045271">
    <property type="term" value="C:respiratory chain complex I"/>
    <property type="evidence" value="ECO:0000318"/>
    <property type="project" value="GO_Central"/>
</dbReference>
<evidence type="ECO:0000256" key="16">
    <source>
        <dbReference type="ARBA" id="ARBA00032550"/>
    </source>
</evidence>
<dbReference type="STRING" id="13616.ENSMODP00000026627"/>
<evidence type="ECO:0000256" key="8">
    <source>
        <dbReference type="ARBA" id="ARBA00022692"/>
    </source>
</evidence>
<sequence length="195" mass="21940">MAAMSLLLRASASAVTRASLALTSRGLGPQLRLGGLLTRGIPGTGAVAPVRHSGGHGKRMFLIKASEFYDKRFLKLLRFYLLLTGIPVAVGITFVNIFIGEAELAEIPDGYVPEHWEYYKHPITRWIARYVYEPPEKNYERTMAILQVEAEKADLRLKLQATDRLMRERGDGPWFHYPTVDKALIDHDTKAAPDY</sequence>
<evidence type="ECO:0000256" key="17">
    <source>
        <dbReference type="SAM" id="Phobius"/>
    </source>
</evidence>
<name>F7G3T4_MONDO</name>
<dbReference type="eggNOG" id="KOG4632">
    <property type="taxonomic scope" value="Eukaryota"/>
</dbReference>
<gene>
    <name evidence="19" type="primary">NDUFB5</name>
</gene>
<proteinExistence type="inferred from homology"/>
<evidence type="ECO:0000256" key="15">
    <source>
        <dbReference type="ARBA" id="ARBA00032395"/>
    </source>
</evidence>
<feature type="transmembrane region" description="Helical" evidence="17">
    <location>
        <begin position="79"/>
        <end position="99"/>
    </location>
</feature>
<dbReference type="RefSeq" id="XP_001368144.1">
    <property type="nucleotide sequence ID" value="XM_001368107.4"/>
</dbReference>
<feature type="signal peptide" evidence="18">
    <location>
        <begin position="1"/>
        <end position="18"/>
    </location>
</feature>
<comment type="function">
    <text evidence="1">Accessory subunit of the mitochondrial membrane respiratory chain NADH dehydrogenase (Complex I), that is believed not to be involved in catalysis. Complex I functions in the transfer of electrons from NADH to the respiratory chain. The immediate electron acceptor for the enzyme is believed to be ubiquinone.</text>
</comment>
<keyword evidence="18" id="KW-0732">Signal</keyword>
<dbReference type="PANTHER" id="PTHR13178:SF0">
    <property type="entry name" value="NADH DEHYDROGENASE [UBIQUINONE] 1 BETA SUBCOMPLEX SUBUNIT 5, MITOCHONDRIAL"/>
    <property type="match status" value="1"/>
</dbReference>
<keyword evidence="10" id="KW-0809">Transit peptide</keyword>